<protein>
    <submittedName>
        <fullName evidence="3">Deoxyribonuclease II family protein</fullName>
    </submittedName>
</protein>
<dbReference type="Pfam" id="PF03265">
    <property type="entry name" value="DNase_II"/>
    <property type="match status" value="1"/>
</dbReference>
<gene>
    <name evidence="3" type="ORF">QU481_09230</name>
</gene>
<evidence type="ECO:0000313" key="4">
    <source>
        <dbReference type="Proteomes" id="UP001168540"/>
    </source>
</evidence>
<comment type="caution">
    <text evidence="3">The sequence shown here is derived from an EMBL/GenBank/DDBJ whole genome shotgun (WGS) entry which is preliminary data.</text>
</comment>
<accession>A0ABT7XMS0</accession>
<comment type="similarity">
    <text evidence="1">Belongs to the DNase II family.</text>
</comment>
<dbReference type="CDD" id="cd09120">
    <property type="entry name" value="PLDc_DNaseII_1"/>
    <property type="match status" value="1"/>
</dbReference>
<keyword evidence="4" id="KW-1185">Reference proteome</keyword>
<dbReference type="EMBL" id="JAUEDK010000013">
    <property type="protein sequence ID" value="MDN0075075.1"/>
    <property type="molecule type" value="Genomic_DNA"/>
</dbReference>
<evidence type="ECO:0000313" key="3">
    <source>
        <dbReference type="EMBL" id="MDN0075075.1"/>
    </source>
</evidence>
<organism evidence="3 4">
    <name type="scientific">Crenobacter oryzisoli</name>
    <dbReference type="NCBI Taxonomy" id="3056844"/>
    <lineage>
        <taxon>Bacteria</taxon>
        <taxon>Pseudomonadati</taxon>
        <taxon>Pseudomonadota</taxon>
        <taxon>Betaproteobacteria</taxon>
        <taxon>Neisseriales</taxon>
        <taxon>Neisseriaceae</taxon>
        <taxon>Crenobacter</taxon>
    </lineage>
</organism>
<reference evidence="3" key="1">
    <citation type="submission" date="2023-06" db="EMBL/GenBank/DDBJ databases">
        <authorList>
            <person name="Zhang S."/>
        </authorList>
    </citation>
    <scope>NUCLEOTIDE SEQUENCE</scope>
    <source>
        <strain evidence="3">SG2303</strain>
    </source>
</reference>
<proteinExistence type="inferred from homology"/>
<dbReference type="PANTHER" id="PTHR10858">
    <property type="entry name" value="DEOXYRIBONUCLEASE II"/>
    <property type="match status" value="1"/>
</dbReference>
<name>A0ABT7XMS0_9NEIS</name>
<sequence>MNVSPLNESGQAVDWWFIYKVPKLSGGNNTAGATGYEYAYYDDPLSSVVKSPYTLNSQQGALHHTLDALFSAPSPTTGWLFYNDEKPASAAGTDDSELGHTKGVIAFDLATDSALWLLHSWPKYVDPGTTAMPTPLYGQTFLCLALDLAATRALAAQMLTHQQPQVYEPRLPEGLAADDPLRLLTQTIDPNDPGEASTLSLTSRGGTAFEVIAKNRDWGKDFWNDLVGPKLGEDINVDTWIRGKSQIPPMLDSDGIHKTFDIKYITLREIGLPWAWPETRDHAKWAISYKDNWVCVGDISRMISQEKRGGCTIAFQNAALCDLLNKTDLLAPPQHHRSGCP</sequence>
<evidence type="ECO:0000256" key="1">
    <source>
        <dbReference type="ARBA" id="ARBA00007527"/>
    </source>
</evidence>
<dbReference type="PANTHER" id="PTHR10858:SF23">
    <property type="entry name" value="DEOXYRIBONUCLEASE II"/>
    <property type="match status" value="1"/>
</dbReference>
<dbReference type="Proteomes" id="UP001168540">
    <property type="component" value="Unassembled WGS sequence"/>
</dbReference>
<keyword evidence="2" id="KW-0378">Hydrolase</keyword>
<dbReference type="InterPro" id="IPR004947">
    <property type="entry name" value="DNase_II"/>
</dbReference>
<evidence type="ECO:0000256" key="2">
    <source>
        <dbReference type="ARBA" id="ARBA00022801"/>
    </source>
</evidence>
<dbReference type="RefSeq" id="WP_289829670.1">
    <property type="nucleotide sequence ID" value="NZ_JAUEDK010000013.1"/>
</dbReference>